<dbReference type="Proteomes" id="UP001187471">
    <property type="component" value="Unassembled WGS sequence"/>
</dbReference>
<dbReference type="Pfam" id="PF03914">
    <property type="entry name" value="CBF"/>
    <property type="match status" value="1"/>
</dbReference>
<comment type="similarity">
    <text evidence="1">Belongs to the CBF/MAK21 family.</text>
</comment>
<protein>
    <recommendedName>
        <fullName evidence="2">CCAAT-binding factor domain-containing protein</fullName>
    </recommendedName>
</protein>
<dbReference type="InterPro" id="IPR005612">
    <property type="entry name" value="CCAAT-binding_factor"/>
</dbReference>
<dbReference type="PANTHER" id="PTHR12455">
    <property type="entry name" value="NUCLEOLAR COMPLEX PROTEIN 4"/>
    <property type="match status" value="1"/>
</dbReference>
<evidence type="ECO:0000313" key="3">
    <source>
        <dbReference type="EMBL" id="KAK2984451.1"/>
    </source>
</evidence>
<dbReference type="GO" id="GO:0042254">
    <property type="term" value="P:ribosome biogenesis"/>
    <property type="evidence" value="ECO:0007669"/>
    <property type="project" value="InterPro"/>
</dbReference>
<dbReference type="PANTHER" id="PTHR12455:SF0">
    <property type="entry name" value="NUCLEOLAR COMPLEX PROTEIN 4 HOMOLOG"/>
    <property type="match status" value="1"/>
</dbReference>
<dbReference type="InterPro" id="IPR027193">
    <property type="entry name" value="Noc4"/>
</dbReference>
<evidence type="ECO:0000313" key="4">
    <source>
        <dbReference type="Proteomes" id="UP001187471"/>
    </source>
</evidence>
<dbReference type="GO" id="GO:0030692">
    <property type="term" value="C:Noc4p-Nop14p complex"/>
    <property type="evidence" value="ECO:0007669"/>
    <property type="project" value="TreeGrafter"/>
</dbReference>
<evidence type="ECO:0000256" key="1">
    <source>
        <dbReference type="ARBA" id="ARBA00007797"/>
    </source>
</evidence>
<dbReference type="GO" id="GO:0032040">
    <property type="term" value="C:small-subunit processome"/>
    <property type="evidence" value="ECO:0007669"/>
    <property type="project" value="TreeGrafter"/>
</dbReference>
<feature type="domain" description="CCAAT-binding factor" evidence="2">
    <location>
        <begin position="349"/>
        <end position="526"/>
    </location>
</feature>
<sequence length="621" mass="69635">MASVESEKQEKKKKRQKIYTLSELKTLGNQLLSSRAHINNLPLLLTFVNPSSPPHYALESLLSLQSFFLSLLPTLPPSSSTNKPSAAAADSKNDAELIYRTWLRSKFDDLVQSLIDIAISSQSEDVLREVVLDAIMEFVKIGNGGRFHSAIYHKLITSTVHSTLGLDGLLDLLISKYFKFIDVRYFTYISLEKLARTLMANDISNGKSASVDANTQSRSSIELHKIHHILSHIPPLEGLDEESEYEMWNGSGIFIKEGNHKKHTESLKAKDKQAKTKRSGDNAVSAVNVAKRMKLKFTKAWLSFLALPLPIDVYKEVLVALHQAVIPHLSNPIMLDFLTRSYDIGGVTSVMALSSLYVLMTQHGLEYPNFYEKLYALLEPSIFMAKHRAKFFQLLDSCLKSPLLPAYLAAAFAKKLSRLVISVPPSGALVIIALIHNLLRRHPSINCLVHRDDGDGTAMVDSRAGKGFSDSAEDSCNSIKTVNNKQGIDHFDNEESDPIRSNAMRSSLWEIDSLRHHYCPPVSRFVLSLESDLTVRAKTTEVAVEDFGSGSYATIFREEIRRRVKQVPLAFYKATPTYLFSEHNFAGWTFDFKEDVDPINVSITSEEHDLNSAKRQRTECS</sequence>
<organism evidence="3 4">
    <name type="scientific">Escallonia rubra</name>
    <dbReference type="NCBI Taxonomy" id="112253"/>
    <lineage>
        <taxon>Eukaryota</taxon>
        <taxon>Viridiplantae</taxon>
        <taxon>Streptophyta</taxon>
        <taxon>Embryophyta</taxon>
        <taxon>Tracheophyta</taxon>
        <taxon>Spermatophyta</taxon>
        <taxon>Magnoliopsida</taxon>
        <taxon>eudicotyledons</taxon>
        <taxon>Gunneridae</taxon>
        <taxon>Pentapetalae</taxon>
        <taxon>asterids</taxon>
        <taxon>campanulids</taxon>
        <taxon>Escalloniales</taxon>
        <taxon>Escalloniaceae</taxon>
        <taxon>Escallonia</taxon>
    </lineage>
</organism>
<comment type="caution">
    <text evidence="3">The sequence shown here is derived from an EMBL/GenBank/DDBJ whole genome shotgun (WGS) entry which is preliminary data.</text>
</comment>
<reference evidence="3" key="1">
    <citation type="submission" date="2022-12" db="EMBL/GenBank/DDBJ databases">
        <title>Draft genome assemblies for two species of Escallonia (Escalloniales).</title>
        <authorList>
            <person name="Chanderbali A."/>
            <person name="Dervinis C."/>
            <person name="Anghel I."/>
            <person name="Soltis D."/>
            <person name="Soltis P."/>
            <person name="Zapata F."/>
        </authorList>
    </citation>
    <scope>NUCLEOTIDE SEQUENCE</scope>
    <source>
        <strain evidence="3">UCBG92.1500</strain>
        <tissue evidence="3">Leaf</tissue>
    </source>
</reference>
<proteinExistence type="inferred from homology"/>
<dbReference type="EMBL" id="JAVXUO010001228">
    <property type="protein sequence ID" value="KAK2984451.1"/>
    <property type="molecule type" value="Genomic_DNA"/>
</dbReference>
<accession>A0AA88UJJ5</accession>
<evidence type="ECO:0000259" key="2">
    <source>
        <dbReference type="Pfam" id="PF03914"/>
    </source>
</evidence>
<gene>
    <name evidence="3" type="ORF">RJ640_026938</name>
</gene>
<keyword evidence="4" id="KW-1185">Reference proteome</keyword>
<name>A0AA88UJJ5_9ASTE</name>
<dbReference type="AlphaFoldDB" id="A0AA88UJJ5"/>